<evidence type="ECO:0000256" key="1">
    <source>
        <dbReference type="SAM" id="MobiDB-lite"/>
    </source>
</evidence>
<feature type="transmembrane region" description="Helical" evidence="2">
    <location>
        <begin position="483"/>
        <end position="507"/>
    </location>
</feature>
<dbReference type="KEGG" id="pda:120104956"/>
<dbReference type="InterPro" id="IPR004158">
    <property type="entry name" value="DUF247_pln"/>
</dbReference>
<dbReference type="RefSeq" id="XP_038972892.1">
    <property type="nucleotide sequence ID" value="XM_039116964.1"/>
</dbReference>
<feature type="compositionally biased region" description="Basic and acidic residues" evidence="1">
    <location>
        <begin position="1"/>
        <end position="15"/>
    </location>
</feature>
<dbReference type="Proteomes" id="UP000228380">
    <property type="component" value="Unplaced"/>
</dbReference>
<keyword evidence="2" id="KW-0472">Membrane</keyword>
<dbReference type="AlphaFoldDB" id="A0A8B7BJN6"/>
<keyword evidence="3" id="KW-1185">Reference proteome</keyword>
<accession>A0A8B7BJN6</accession>
<feature type="region of interest" description="Disordered" evidence="1">
    <location>
        <begin position="59"/>
        <end position="83"/>
    </location>
</feature>
<feature type="region of interest" description="Disordered" evidence="1">
    <location>
        <begin position="1"/>
        <end position="40"/>
    </location>
</feature>
<keyword evidence="2" id="KW-0812">Transmembrane</keyword>
<dbReference type="PANTHER" id="PTHR31170">
    <property type="entry name" value="BNAC04G53230D PROTEIN"/>
    <property type="match status" value="1"/>
</dbReference>
<reference evidence="4 5" key="1">
    <citation type="submission" date="2025-04" db="UniProtKB">
        <authorList>
            <consortium name="RefSeq"/>
        </authorList>
    </citation>
    <scope>IDENTIFICATION</scope>
    <source>
        <tissue evidence="4 5">Young leaves</tissue>
    </source>
</reference>
<sequence>MDSSEKAKGKEKVETMEVSETISSVGGEGNPSAAGGLSPGDILATDVWAETMLDKIKVLQKPPSHTASKSISTAPASTEDRDKKLYEPRAVAIGPYHRKTENNYFRITDKHKLWCVQEVIGFHPKKEEEEEVIGDSYKQDLGKFLGKMKERERDAVNFYRECYGTDNNFGMNSKSFLEMLMLDSCFILFALSLHYNPVKVLPFVGGLEDGPWAPRDIVGASELVKTDLLLLNSQIPFFILEDVFNMQIAIHPNEYIYTEGNEGQPTIRKVALKFFGTLGLECNGSNDTETEEVHHLLHLYHMYLKPTKHRAASLPGDTFIIINPRRYLPSATELQRKSAVNFKVKKTVGVPQCVLDVTTRKSGDIQVPALGVYDHTNILLHNLINFEQSLGNMDSYITAYVAFLNHIVQREEDVELLDTRGVLEHRLTSRAEVVAVFRQLHNVIDHYKTPGYLASVYEEVNDRCTSKWRRIYADGKQRYCSNVWLSMSFVAGIALSVLALIQTIYAVEGYKRK</sequence>
<dbReference type="RefSeq" id="XP_008778660.3">
    <property type="nucleotide sequence ID" value="XM_008780438.4"/>
</dbReference>
<evidence type="ECO:0000313" key="5">
    <source>
        <dbReference type="RefSeq" id="XP_038972892.1"/>
    </source>
</evidence>
<proteinExistence type="predicted"/>
<dbReference type="Pfam" id="PF03140">
    <property type="entry name" value="DUF247"/>
    <property type="match status" value="1"/>
</dbReference>
<evidence type="ECO:0000256" key="2">
    <source>
        <dbReference type="SAM" id="Phobius"/>
    </source>
</evidence>
<feature type="compositionally biased region" description="Polar residues" evidence="1">
    <location>
        <begin position="63"/>
        <end position="76"/>
    </location>
</feature>
<gene>
    <name evidence="4" type="primary">LOC103698426</name>
    <name evidence="5" type="synonym">LOC120104956</name>
</gene>
<organism evidence="3 4">
    <name type="scientific">Phoenix dactylifera</name>
    <name type="common">Date palm</name>
    <dbReference type="NCBI Taxonomy" id="42345"/>
    <lineage>
        <taxon>Eukaryota</taxon>
        <taxon>Viridiplantae</taxon>
        <taxon>Streptophyta</taxon>
        <taxon>Embryophyta</taxon>
        <taxon>Tracheophyta</taxon>
        <taxon>Spermatophyta</taxon>
        <taxon>Magnoliopsida</taxon>
        <taxon>Liliopsida</taxon>
        <taxon>Arecaceae</taxon>
        <taxon>Coryphoideae</taxon>
        <taxon>Phoeniceae</taxon>
        <taxon>Phoenix</taxon>
    </lineage>
</organism>
<dbReference type="KEGG" id="pda:103698426"/>
<dbReference type="GeneID" id="103698426"/>
<evidence type="ECO:0000313" key="3">
    <source>
        <dbReference type="Proteomes" id="UP000228380"/>
    </source>
</evidence>
<dbReference type="PANTHER" id="PTHR31170:SF25">
    <property type="entry name" value="BNAA09G04570D PROTEIN"/>
    <property type="match status" value="1"/>
</dbReference>
<protein>
    <submittedName>
        <fullName evidence="4 5">UPF0481 protein At3g47200-like</fullName>
    </submittedName>
</protein>
<name>A0A8B7BJN6_PHODC</name>
<keyword evidence="2" id="KW-1133">Transmembrane helix</keyword>
<evidence type="ECO:0000313" key="4">
    <source>
        <dbReference type="RefSeq" id="XP_008778660.3"/>
    </source>
</evidence>